<name>A0A2N1IZ04_9PSED</name>
<evidence type="ECO:0000313" key="2">
    <source>
        <dbReference type="Proteomes" id="UP000233399"/>
    </source>
</evidence>
<reference evidence="1 2" key="1">
    <citation type="submission" date="2017-12" db="EMBL/GenBank/DDBJ databases">
        <title>Isolation and characterization of an aerobic denitrifying Pseudomonas monteilii CY06 from aquaculture ponds.</title>
        <authorList>
            <person name="Ma Q."/>
            <person name="Cai Y."/>
            <person name="He Z."/>
        </authorList>
    </citation>
    <scope>NUCLEOTIDE SEQUENCE [LARGE SCALE GENOMIC DNA]</scope>
    <source>
        <strain evidence="1 2">CY06</strain>
    </source>
</reference>
<dbReference type="AlphaFoldDB" id="A0A2N1IZ04"/>
<accession>A0A2N1IZ04</accession>
<organism evidence="1 2">
    <name type="scientific">Pseudomonas monteilii</name>
    <dbReference type="NCBI Taxonomy" id="76759"/>
    <lineage>
        <taxon>Bacteria</taxon>
        <taxon>Pseudomonadati</taxon>
        <taxon>Pseudomonadota</taxon>
        <taxon>Gammaproteobacteria</taxon>
        <taxon>Pseudomonadales</taxon>
        <taxon>Pseudomonadaceae</taxon>
        <taxon>Pseudomonas</taxon>
    </lineage>
</organism>
<dbReference type="Proteomes" id="UP000233399">
    <property type="component" value="Unassembled WGS sequence"/>
</dbReference>
<proteinExistence type="predicted"/>
<dbReference type="PROSITE" id="PS51257">
    <property type="entry name" value="PROKAR_LIPOPROTEIN"/>
    <property type="match status" value="1"/>
</dbReference>
<dbReference type="EMBL" id="PJCG01000001">
    <property type="protein sequence ID" value="PKI25979.1"/>
    <property type="molecule type" value="Genomic_DNA"/>
</dbReference>
<comment type="caution">
    <text evidence="1">The sequence shown here is derived from an EMBL/GenBank/DDBJ whole genome shotgun (WGS) entry which is preliminary data.</text>
</comment>
<protein>
    <submittedName>
        <fullName evidence="1">Uncharacterized protein</fullName>
    </submittedName>
</protein>
<gene>
    <name evidence="1" type="ORF">CXB65_00640</name>
</gene>
<evidence type="ECO:0000313" key="1">
    <source>
        <dbReference type="EMBL" id="PKI25979.1"/>
    </source>
</evidence>
<sequence length="61" mass="6895">MLARGPDSHSLFLSANCAMTGCWHINADLTPENQRQTPAGLPKQRWVYPEVIDLNKFLQRG</sequence>